<evidence type="ECO:0000256" key="6">
    <source>
        <dbReference type="ARBA" id="ARBA00023242"/>
    </source>
</evidence>
<dbReference type="EMBL" id="LVYI01000012">
    <property type="protein sequence ID" value="OAP55118.1"/>
    <property type="molecule type" value="Genomic_DNA"/>
</dbReference>
<dbReference type="Gene3D" id="3.20.100.10">
    <property type="entry name" value="mRNA triphosphatase Cet1-like"/>
    <property type="match status" value="1"/>
</dbReference>
<keyword evidence="8" id="KW-0506">mRNA capping</keyword>
<feature type="compositionally biased region" description="Basic and acidic residues" evidence="9">
    <location>
        <begin position="334"/>
        <end position="347"/>
    </location>
</feature>
<keyword evidence="5 8" id="KW-0378">Hydrolase</keyword>
<feature type="domain" description="mRNA triphosphatase Cet1-like" evidence="10">
    <location>
        <begin position="512"/>
        <end position="747"/>
    </location>
</feature>
<proteinExistence type="inferred from homology"/>
<gene>
    <name evidence="11" type="ORF">AYL99_10818</name>
</gene>
<evidence type="ECO:0000256" key="5">
    <source>
        <dbReference type="ARBA" id="ARBA00022801"/>
    </source>
</evidence>
<comment type="subcellular location">
    <subcellularLocation>
        <location evidence="2 8">Nucleus</location>
    </subcellularLocation>
</comment>
<evidence type="ECO:0000256" key="9">
    <source>
        <dbReference type="SAM" id="MobiDB-lite"/>
    </source>
</evidence>
<feature type="compositionally biased region" description="Low complexity" evidence="9">
    <location>
        <begin position="85"/>
        <end position="108"/>
    </location>
</feature>
<evidence type="ECO:0000313" key="11">
    <source>
        <dbReference type="EMBL" id="OAP55118.1"/>
    </source>
</evidence>
<dbReference type="InterPro" id="IPR037009">
    <property type="entry name" value="mRNA_triPase_Cet1_sf"/>
</dbReference>
<dbReference type="PANTHER" id="PTHR28118">
    <property type="entry name" value="POLYNUCLEOTIDE 5'-TRIPHOSPHATASE-RELATED"/>
    <property type="match status" value="1"/>
</dbReference>
<evidence type="ECO:0000313" key="12">
    <source>
        <dbReference type="Proteomes" id="UP000078343"/>
    </source>
</evidence>
<evidence type="ECO:0000259" key="10">
    <source>
        <dbReference type="Pfam" id="PF02940"/>
    </source>
</evidence>
<evidence type="ECO:0000256" key="4">
    <source>
        <dbReference type="ARBA" id="ARBA00022664"/>
    </source>
</evidence>
<feature type="compositionally biased region" description="Polar residues" evidence="9">
    <location>
        <begin position="33"/>
        <end position="42"/>
    </location>
</feature>
<dbReference type="InterPro" id="IPR040343">
    <property type="entry name" value="Cet1/Ctl1"/>
</dbReference>
<reference evidence="11 12" key="1">
    <citation type="submission" date="2016-04" db="EMBL/GenBank/DDBJ databases">
        <title>Draft genome of Fonsecaea erecta CBS 125763.</title>
        <authorList>
            <person name="Weiss V.A."/>
            <person name="Vicente V.A."/>
            <person name="Raittz R.T."/>
            <person name="Moreno L.F."/>
            <person name="De Souza E.M."/>
            <person name="Pedrosa F.O."/>
            <person name="Steffens M.B."/>
            <person name="Faoro H."/>
            <person name="Tadra-Sfeir M.Z."/>
            <person name="Najafzadeh M.J."/>
            <person name="Felipe M.S."/>
            <person name="Teixeira M."/>
            <person name="Sun J."/>
            <person name="Xi L."/>
            <person name="Gomes R."/>
            <person name="De Azevedo C.M."/>
            <person name="Salgado C.G."/>
            <person name="Da Silva M.B."/>
            <person name="Nascimento M.F."/>
            <person name="Queiroz-Telles F."/>
            <person name="Attili D.S."/>
            <person name="Gorbushina A."/>
        </authorList>
    </citation>
    <scope>NUCLEOTIDE SEQUENCE [LARGE SCALE GENOMIC DNA]</scope>
    <source>
        <strain evidence="11 12">CBS 125763</strain>
    </source>
</reference>
<feature type="region of interest" description="Disordered" evidence="9">
    <location>
        <begin position="1"/>
        <end position="429"/>
    </location>
</feature>
<dbReference type="GO" id="GO:0031533">
    <property type="term" value="C:mRNA capping enzyme complex"/>
    <property type="evidence" value="ECO:0007669"/>
    <property type="project" value="UniProtKB-UniRule"/>
</dbReference>
<comment type="caution">
    <text evidence="11">The sequence shown here is derived from an EMBL/GenBank/DDBJ whole genome shotgun (WGS) entry which is preliminary data.</text>
</comment>
<dbReference type="InterPro" id="IPR004206">
    <property type="entry name" value="mRNA_triPase_Cet1"/>
</dbReference>
<dbReference type="RefSeq" id="XP_018688485.1">
    <property type="nucleotide sequence ID" value="XM_018842324.1"/>
</dbReference>
<comment type="subunit">
    <text evidence="8">Heterodimer. The mRNA-capping enzyme is composed of two separate chains alpha and beta, respectively a mRNA guanylyltransferase and an mRNA 5'-triphosphate monophosphatase.</text>
</comment>
<evidence type="ECO:0000256" key="1">
    <source>
        <dbReference type="ARBA" id="ARBA00001946"/>
    </source>
</evidence>
<sequence length="794" mass="88265">MDLKSMLNDSSTQRHHHHHPPQPHPPPRLHTPQSSYEHTPSYESHPPLERPPLPSSASSYHQPQPQPPPSNEYRTSANGSYFAVQSPQQQPQHSASASGSTPGATGQSFYAQSPGPHGQIHTPREGIPPSHPYHSPFVPSPSPSGPYPPTPGSANHYQTVTPSSATTYHHSSAHPSLNAPSPTMRDDYISANGLAHAQQRHVSPQAQFHAPPVTPLGPPVAYPRPSPHPHRPTSHGHESVRRSSVGSVGSVQSREYNQAYPQAEHSRRASGSIQRTYSGDLRERERSIESVSPKTIPKPAPGRQQSVGRYQELMADPNAHPNRAAIPHAQFHTTPDRNVENHSHETTPKSFSASTEPRPAPPYQDSSRPSPGPGAPNHYNSTPQPTHSSLPATQSPPVPPQPQPSLKRTASHLSDVAATPLPPKKRPRREEIPIWARSARHNLPLTFGPPANWSPPRQAVTPKTPGTPKYDVVPAKKESVASQAVNGQFRRTVTPSSEPLWEPSVTGEIAYDELAHHVCEWIYDTIGNAGDLAGGAFFEIEAKIGMISDEQAGFRLHLPVQTETVFDRENFRGRTSFKSSMNVAQHMAMNKMLNELVFESYRASEGTGEPPRVDYVHPYEYDEFYELTDEGLKNLPSSIVKWMKTRHTPRVRRTIDEKTNTVKAQIIKTRIADLEVYNPEYDFDYRISISIESPWDGDPNWLTEVNEGGRDRKKDRMSYRYSAYQIDLTQVTYPDSAVKEHELEVEINMDQVRIELAGVDAQRPNNYVKLVKGFIDNVRVLCRKGTLPRPPKSG</sequence>
<comment type="catalytic activity">
    <reaction evidence="7">
        <text>a 5'-end triphospho-ribonucleoside in mRNA + H2O = a 5'-end diphospho-ribonucleoside in mRNA + phosphate + H(+)</text>
        <dbReference type="Rhea" id="RHEA:67004"/>
        <dbReference type="Rhea" id="RHEA-COMP:17164"/>
        <dbReference type="Rhea" id="RHEA-COMP:17165"/>
        <dbReference type="ChEBI" id="CHEBI:15377"/>
        <dbReference type="ChEBI" id="CHEBI:15378"/>
        <dbReference type="ChEBI" id="CHEBI:43474"/>
        <dbReference type="ChEBI" id="CHEBI:167616"/>
        <dbReference type="ChEBI" id="CHEBI:167618"/>
        <dbReference type="EC" id="3.6.1.74"/>
    </reaction>
    <physiologicalReaction direction="left-to-right" evidence="7">
        <dbReference type="Rhea" id="RHEA:67005"/>
    </physiologicalReaction>
</comment>
<dbReference type="STRING" id="1367422.A0A178Z5S0"/>
<accession>A0A178Z5S0</accession>
<dbReference type="InterPro" id="IPR033469">
    <property type="entry name" value="CYTH-like_dom_sf"/>
</dbReference>
<dbReference type="Pfam" id="PF02940">
    <property type="entry name" value="mRNA_triPase"/>
    <property type="match status" value="1"/>
</dbReference>
<dbReference type="Proteomes" id="UP000078343">
    <property type="component" value="Unassembled WGS sequence"/>
</dbReference>
<dbReference type="OrthoDB" id="272147at2759"/>
<dbReference type="PANTHER" id="PTHR28118:SF1">
    <property type="entry name" value="POLYNUCLEOTIDE 5'-TRIPHOSPHATASE CTL1-RELATED"/>
    <property type="match status" value="1"/>
</dbReference>
<comment type="similarity">
    <text evidence="3 8">Belongs to the fungal TPase family.</text>
</comment>
<organism evidence="11 12">
    <name type="scientific">Fonsecaea erecta</name>
    <dbReference type="NCBI Taxonomy" id="1367422"/>
    <lineage>
        <taxon>Eukaryota</taxon>
        <taxon>Fungi</taxon>
        <taxon>Dikarya</taxon>
        <taxon>Ascomycota</taxon>
        <taxon>Pezizomycotina</taxon>
        <taxon>Eurotiomycetes</taxon>
        <taxon>Chaetothyriomycetidae</taxon>
        <taxon>Chaetothyriales</taxon>
        <taxon>Herpotrichiellaceae</taxon>
        <taxon>Fonsecaea</taxon>
    </lineage>
</organism>
<dbReference type="GO" id="GO:0140818">
    <property type="term" value="F:mRNA 5'-triphosphate monophosphatase activity"/>
    <property type="evidence" value="ECO:0007669"/>
    <property type="project" value="UniProtKB-EC"/>
</dbReference>
<keyword evidence="12" id="KW-1185">Reference proteome</keyword>
<feature type="compositionally biased region" description="Low complexity" evidence="9">
    <location>
        <begin position="161"/>
        <end position="176"/>
    </location>
</feature>
<evidence type="ECO:0000256" key="3">
    <source>
        <dbReference type="ARBA" id="ARBA00006345"/>
    </source>
</evidence>
<feature type="compositionally biased region" description="Pro residues" evidence="9">
    <location>
        <begin position="138"/>
        <end position="151"/>
    </location>
</feature>
<name>A0A178Z5S0_9EURO</name>
<dbReference type="GO" id="GO:0004651">
    <property type="term" value="F:polynucleotide 5'-phosphatase activity"/>
    <property type="evidence" value="ECO:0007669"/>
    <property type="project" value="UniProtKB-UniRule"/>
</dbReference>
<keyword evidence="6 8" id="KW-0539">Nucleus</keyword>
<comment type="function">
    <text evidence="8">First step of mRNA capping. Converts the 5'-triphosphate end of a nascent mRNA chain into a diphosphate end.</text>
</comment>
<feature type="compositionally biased region" description="Pro residues" evidence="9">
    <location>
        <begin position="212"/>
        <end position="226"/>
    </location>
</feature>
<feature type="compositionally biased region" description="Polar residues" evidence="9">
    <location>
        <begin position="378"/>
        <end position="388"/>
    </location>
</feature>
<evidence type="ECO:0000256" key="8">
    <source>
        <dbReference type="RuleBase" id="RU367053"/>
    </source>
</evidence>
<evidence type="ECO:0000256" key="2">
    <source>
        <dbReference type="ARBA" id="ARBA00004123"/>
    </source>
</evidence>
<feature type="compositionally biased region" description="Pro residues" evidence="9">
    <location>
        <begin position="394"/>
        <end position="403"/>
    </location>
</feature>
<protein>
    <recommendedName>
        <fullName evidence="8">mRNA-capping enzyme subunit beta</fullName>
        <ecNumber evidence="8">3.6.1.74</ecNumber>
    </recommendedName>
    <alternativeName>
        <fullName evidence="8">mRNA 5'-phosphatase</fullName>
    </alternativeName>
    <alternativeName>
        <fullName evidence="8">mRNA 5'-triphosphate monophosphatase</fullName>
    </alternativeName>
</protein>
<feature type="region of interest" description="Disordered" evidence="9">
    <location>
        <begin position="447"/>
        <end position="466"/>
    </location>
</feature>
<dbReference type="SUPFAM" id="SSF55154">
    <property type="entry name" value="CYTH-like phosphatases"/>
    <property type="match status" value="1"/>
</dbReference>
<dbReference type="EC" id="3.6.1.74" evidence="8"/>
<feature type="compositionally biased region" description="Low complexity" evidence="9">
    <location>
        <begin position="242"/>
        <end position="254"/>
    </location>
</feature>
<keyword evidence="4 8" id="KW-0507">mRNA processing</keyword>
<comment type="cofactor">
    <cofactor evidence="1 8">
        <name>Mg(2+)</name>
        <dbReference type="ChEBI" id="CHEBI:18420"/>
    </cofactor>
</comment>
<dbReference type="AlphaFoldDB" id="A0A178Z5S0"/>
<evidence type="ECO:0000256" key="7">
    <source>
        <dbReference type="ARBA" id="ARBA00047740"/>
    </source>
</evidence>
<dbReference type="GeneID" id="30014986"/>
<dbReference type="CDD" id="cd07470">
    <property type="entry name" value="CYTH-like_mRNA_RTPase"/>
    <property type="match status" value="1"/>
</dbReference>
<dbReference type="GO" id="GO:0006370">
    <property type="term" value="P:7-methylguanosine mRNA capping"/>
    <property type="evidence" value="ECO:0007669"/>
    <property type="project" value="UniProtKB-UniRule"/>
</dbReference>